<keyword evidence="9" id="KW-0021">Allosteric enzyme</keyword>
<dbReference type="OrthoDB" id="9811476at2"/>
<dbReference type="PROSITE" id="PS00165">
    <property type="entry name" value="DEHYDRATASE_SER_THR"/>
    <property type="match status" value="1"/>
</dbReference>
<organism evidence="16 17">
    <name type="scientific">Carboxydothermus pertinax</name>
    <dbReference type="NCBI Taxonomy" id="870242"/>
    <lineage>
        <taxon>Bacteria</taxon>
        <taxon>Bacillati</taxon>
        <taxon>Bacillota</taxon>
        <taxon>Clostridia</taxon>
        <taxon>Thermoanaerobacterales</taxon>
        <taxon>Thermoanaerobacteraceae</taxon>
        <taxon>Carboxydothermus</taxon>
    </lineage>
</organism>
<evidence type="ECO:0000256" key="7">
    <source>
        <dbReference type="ARBA" id="ARBA00012096"/>
    </source>
</evidence>
<dbReference type="GO" id="GO:0003941">
    <property type="term" value="F:L-serine ammonia-lyase activity"/>
    <property type="evidence" value="ECO:0007669"/>
    <property type="project" value="TreeGrafter"/>
</dbReference>
<dbReference type="Proteomes" id="UP000187485">
    <property type="component" value="Unassembled WGS sequence"/>
</dbReference>
<evidence type="ECO:0000256" key="11">
    <source>
        <dbReference type="ARBA" id="ARBA00022898"/>
    </source>
</evidence>
<evidence type="ECO:0000256" key="1">
    <source>
        <dbReference type="ARBA" id="ARBA00001274"/>
    </source>
</evidence>
<dbReference type="InterPro" id="IPR044561">
    <property type="entry name" value="ACT_ThrD-II-like"/>
</dbReference>
<evidence type="ECO:0000256" key="10">
    <source>
        <dbReference type="ARBA" id="ARBA00022624"/>
    </source>
</evidence>
<comment type="catalytic activity">
    <reaction evidence="1">
        <text>L-threonine = 2-oxobutanoate + NH4(+)</text>
        <dbReference type="Rhea" id="RHEA:22108"/>
        <dbReference type="ChEBI" id="CHEBI:16763"/>
        <dbReference type="ChEBI" id="CHEBI:28938"/>
        <dbReference type="ChEBI" id="CHEBI:57926"/>
        <dbReference type="EC" id="4.3.1.19"/>
    </reaction>
</comment>
<dbReference type="InterPro" id="IPR050147">
    <property type="entry name" value="Ser/Thr_Dehydratase"/>
</dbReference>
<dbReference type="GO" id="GO:0004794">
    <property type="term" value="F:threonine deaminase activity"/>
    <property type="evidence" value="ECO:0007669"/>
    <property type="project" value="UniProtKB-EC"/>
</dbReference>
<evidence type="ECO:0000256" key="13">
    <source>
        <dbReference type="ARBA" id="ARBA00025527"/>
    </source>
</evidence>
<keyword evidence="17" id="KW-1185">Reference proteome</keyword>
<protein>
    <recommendedName>
        <fullName evidence="8">L-threonine dehydratase catabolic TdcB</fullName>
        <ecNumber evidence="7">4.3.1.19</ecNumber>
    </recommendedName>
    <alternativeName>
        <fullName evidence="14">Threonine deaminase</fullName>
    </alternativeName>
</protein>
<dbReference type="Pfam" id="PF00291">
    <property type="entry name" value="PALP"/>
    <property type="match status" value="1"/>
</dbReference>
<dbReference type="InterPro" id="IPR000634">
    <property type="entry name" value="Ser/Thr_deHydtase_PyrdxlP-BS"/>
</dbReference>
<evidence type="ECO:0000259" key="15">
    <source>
        <dbReference type="PROSITE" id="PS51671"/>
    </source>
</evidence>
<dbReference type="InterPro" id="IPR005789">
    <property type="entry name" value="Thr_deHydtase_catblc"/>
</dbReference>
<evidence type="ECO:0000256" key="4">
    <source>
        <dbReference type="ARBA" id="ARBA00004958"/>
    </source>
</evidence>
<evidence type="ECO:0000313" key="17">
    <source>
        <dbReference type="Proteomes" id="UP000187485"/>
    </source>
</evidence>
<keyword evidence="10" id="KW-0100">Branched-chain amino acid biosynthesis</keyword>
<dbReference type="InterPro" id="IPR036052">
    <property type="entry name" value="TrpB-like_PALP_sf"/>
</dbReference>
<dbReference type="InterPro" id="IPR002912">
    <property type="entry name" value="ACT_dom"/>
</dbReference>
<evidence type="ECO:0000256" key="8">
    <source>
        <dbReference type="ARBA" id="ARBA00022248"/>
    </source>
</evidence>
<dbReference type="InterPro" id="IPR045865">
    <property type="entry name" value="ACT-like_dom_sf"/>
</dbReference>
<keyword evidence="11" id="KW-0663">Pyridoxal phosphate</keyword>
<dbReference type="GO" id="GO:0070689">
    <property type="term" value="P:L-threonine catabolic process to propionate"/>
    <property type="evidence" value="ECO:0007669"/>
    <property type="project" value="UniProtKB-UniPathway"/>
</dbReference>
<evidence type="ECO:0000256" key="6">
    <source>
        <dbReference type="ARBA" id="ARBA00011447"/>
    </source>
</evidence>
<evidence type="ECO:0000313" key="16">
    <source>
        <dbReference type="EMBL" id="GAV22799.1"/>
    </source>
</evidence>
<dbReference type="FunFam" id="3.40.50.1100:FF:000007">
    <property type="entry name" value="L-threonine dehydratase catabolic TdcB"/>
    <property type="match status" value="1"/>
</dbReference>
<comment type="cofactor">
    <cofactor evidence="2">
        <name>pyridoxal 5'-phosphate</name>
        <dbReference type="ChEBI" id="CHEBI:597326"/>
    </cofactor>
</comment>
<evidence type="ECO:0000256" key="5">
    <source>
        <dbReference type="ARBA" id="ARBA00010869"/>
    </source>
</evidence>
<name>A0A1L8CVC3_9THEO</name>
<comment type="subunit">
    <text evidence="6">In the native structure, TdcB is in a dimeric form, whereas in the TdcB-AMP complex, it exists in a tetrameric form (dimer of dimers).</text>
</comment>
<dbReference type="STRING" id="870242.cpu_13090"/>
<dbReference type="GO" id="GO:0030170">
    <property type="term" value="F:pyridoxal phosphate binding"/>
    <property type="evidence" value="ECO:0007669"/>
    <property type="project" value="InterPro"/>
</dbReference>
<dbReference type="GO" id="GO:0009097">
    <property type="term" value="P:isoleucine biosynthetic process"/>
    <property type="evidence" value="ECO:0007669"/>
    <property type="project" value="UniProtKB-UniPathway"/>
</dbReference>
<evidence type="ECO:0000256" key="2">
    <source>
        <dbReference type="ARBA" id="ARBA00001933"/>
    </source>
</evidence>
<feature type="domain" description="ACT" evidence="15">
    <location>
        <begin position="327"/>
        <end position="401"/>
    </location>
</feature>
<dbReference type="CDD" id="cd04886">
    <property type="entry name" value="ACT_ThrD-II-like"/>
    <property type="match status" value="1"/>
</dbReference>
<dbReference type="GO" id="GO:0006565">
    <property type="term" value="P:L-serine catabolic process"/>
    <property type="evidence" value="ECO:0007669"/>
    <property type="project" value="TreeGrafter"/>
</dbReference>
<dbReference type="EC" id="4.3.1.19" evidence="7"/>
<accession>A0A1L8CVC3</accession>
<dbReference type="AlphaFoldDB" id="A0A1L8CVC3"/>
<dbReference type="SUPFAM" id="SSF53686">
    <property type="entry name" value="Tryptophan synthase beta subunit-like PLP-dependent enzymes"/>
    <property type="match status" value="1"/>
</dbReference>
<evidence type="ECO:0000256" key="14">
    <source>
        <dbReference type="ARBA" id="ARBA00031427"/>
    </source>
</evidence>
<dbReference type="NCBIfam" id="TIGR01127">
    <property type="entry name" value="ilvA_1Cterm"/>
    <property type="match status" value="1"/>
</dbReference>
<evidence type="ECO:0000256" key="9">
    <source>
        <dbReference type="ARBA" id="ARBA00022533"/>
    </source>
</evidence>
<comment type="function">
    <text evidence="13">Catalyzes the anaerobic formation of alpha-ketobutyrate and ammonia from threonine in a two-step reaction. The first step involved a dehydration of threonine and a production of enamine intermediates (aminocrotonate), which tautomerizes to its imine form (iminobutyrate). Both intermediates are unstable and short-lived. The second step is the nonenzymatic hydrolysis of the enamine/imine intermediates to form 2-ketobutyrate and free ammonia. In the low water environment of the cell, the second step is accelerated by RidA.</text>
</comment>
<comment type="caution">
    <text evidence="16">The sequence shown here is derived from an EMBL/GenBank/DDBJ whole genome shotgun (WGS) entry which is preliminary data.</text>
</comment>
<comment type="similarity">
    <text evidence="5">Belongs to the serine/threonine dehydratase family.</text>
</comment>
<dbReference type="UniPathway" id="UPA00052">
    <property type="reaction ID" value="UER00507"/>
</dbReference>
<keyword evidence="12 16" id="KW-0456">Lyase</keyword>
<dbReference type="CDD" id="cd01562">
    <property type="entry name" value="Thr-dehyd"/>
    <property type="match status" value="1"/>
</dbReference>
<evidence type="ECO:0000256" key="3">
    <source>
        <dbReference type="ARBA" id="ARBA00004810"/>
    </source>
</evidence>
<dbReference type="SUPFAM" id="SSF55021">
    <property type="entry name" value="ACT-like"/>
    <property type="match status" value="1"/>
</dbReference>
<dbReference type="InterPro" id="IPR001926">
    <property type="entry name" value="TrpB-like_PALP"/>
</dbReference>
<evidence type="ECO:0000256" key="12">
    <source>
        <dbReference type="ARBA" id="ARBA00023239"/>
    </source>
</evidence>
<gene>
    <name evidence="16" type="ORF">cpu_13090</name>
</gene>
<dbReference type="PANTHER" id="PTHR48078:SF6">
    <property type="entry name" value="L-THREONINE DEHYDRATASE CATABOLIC TDCB"/>
    <property type="match status" value="1"/>
</dbReference>
<sequence>MVELKDVQEARIRLLGVAHRTLTAYSATFSRLSGGEVYFKYENLQKTGSFKLRGAYNKIASLPVKERERGVVAASAGNHAQGVAFASYSAGIPATIVMPEGAPLAKVQATQSYGAKVVLSGASYDDAYLKAKEIMEKEGATFVHAFDDPKVIAGQGTIALEMLEEVPELDMLVAPIGGGGLIAGLAVAAKAIKPNLKVIGVQAEGAPSSYYTRKEGKKVTLPSVSTIADGIAVKTPGELTSKIILDLVDDIVLVDDEEIAQAILMVLERGKVMLEGAGAVGVAALLAHKLPVRGRKVGVVLSGGNIDVHTISIIIERGLVKAGRYVRIKTILDDKPGALQKLLELVAREKANIIFINHDRIAPHVPIKQAEVELALETRDIDHVNKLLEVLINAGYQIIEH</sequence>
<keyword evidence="10" id="KW-0412">Isoleucine biosynthesis</keyword>
<proteinExistence type="inferred from homology"/>
<keyword evidence="10" id="KW-0028">Amino-acid biosynthesis</keyword>
<dbReference type="RefSeq" id="WP_075859259.1">
    <property type="nucleotide sequence ID" value="NZ_BDJK01000020.1"/>
</dbReference>
<dbReference type="Gene3D" id="3.40.50.1100">
    <property type="match status" value="2"/>
</dbReference>
<dbReference type="PANTHER" id="PTHR48078">
    <property type="entry name" value="THREONINE DEHYDRATASE, MITOCHONDRIAL-RELATED"/>
    <property type="match status" value="1"/>
</dbReference>
<dbReference type="EMBL" id="BDJK01000020">
    <property type="protein sequence ID" value="GAV22799.1"/>
    <property type="molecule type" value="Genomic_DNA"/>
</dbReference>
<reference evidence="17" key="1">
    <citation type="submission" date="2016-12" db="EMBL/GenBank/DDBJ databases">
        <title>Draft Genome Sequences od Carboxydothermus pertinax and islandicus, Hydrogenogenic Carboxydotrophic Bacteria.</title>
        <authorList>
            <person name="Fukuyama Y."/>
            <person name="Ohmae K."/>
            <person name="Yoneda Y."/>
            <person name="Yoshida T."/>
            <person name="Sako Y."/>
        </authorList>
    </citation>
    <scope>NUCLEOTIDE SEQUENCE [LARGE SCALE GENOMIC DNA]</scope>
    <source>
        <strain evidence="17">Ug1</strain>
    </source>
</reference>
<comment type="pathway">
    <text evidence="3">Amino-acid biosynthesis; L-isoleucine biosynthesis; 2-oxobutanoate from L-threonine: step 1/1.</text>
</comment>
<dbReference type="UniPathway" id="UPA00047">
    <property type="reaction ID" value="UER00054"/>
</dbReference>
<comment type="pathway">
    <text evidence="4">Amino-acid degradation; L-threonine degradation via propanoate pathway; propanoate from L-threonine: step 1/4.</text>
</comment>
<dbReference type="PROSITE" id="PS51671">
    <property type="entry name" value="ACT"/>
    <property type="match status" value="1"/>
</dbReference>